<feature type="compositionally biased region" description="Low complexity" evidence="9">
    <location>
        <begin position="386"/>
        <end position="395"/>
    </location>
</feature>
<evidence type="ECO:0000313" key="14">
    <source>
        <dbReference type="RefSeq" id="XP_019617356.1"/>
    </source>
</evidence>
<dbReference type="InterPro" id="IPR002550">
    <property type="entry name" value="CNNM"/>
</dbReference>
<dbReference type="Pfam" id="PF00571">
    <property type="entry name" value="CBS"/>
    <property type="match status" value="1"/>
</dbReference>
<dbReference type="Proteomes" id="UP000515135">
    <property type="component" value="Unplaced"/>
</dbReference>
<evidence type="ECO:0000256" key="6">
    <source>
        <dbReference type="ARBA" id="ARBA00023136"/>
    </source>
</evidence>
<protein>
    <submittedName>
        <fullName evidence="14">DUF21 domain-containing protein At4g33700-like isoform X1</fullName>
    </submittedName>
</protein>
<feature type="domain" description="CBS" evidence="11">
    <location>
        <begin position="304"/>
        <end position="370"/>
    </location>
</feature>
<organism evidence="13 14">
    <name type="scientific">Branchiostoma belcheri</name>
    <name type="common">Amphioxus</name>
    <dbReference type="NCBI Taxonomy" id="7741"/>
    <lineage>
        <taxon>Eukaryota</taxon>
        <taxon>Metazoa</taxon>
        <taxon>Chordata</taxon>
        <taxon>Cephalochordata</taxon>
        <taxon>Leptocardii</taxon>
        <taxon>Amphioxiformes</taxon>
        <taxon>Branchiostomatidae</taxon>
        <taxon>Branchiostoma</taxon>
    </lineage>
</organism>
<keyword evidence="6 8" id="KW-0472">Membrane</keyword>
<gene>
    <name evidence="14" type="primary">LOC109464728</name>
</gene>
<dbReference type="PANTHER" id="PTHR12064">
    <property type="entry name" value="METAL TRANSPORTER CNNM"/>
    <property type="match status" value="1"/>
</dbReference>
<keyword evidence="4" id="KW-0677">Repeat</keyword>
<name>A0A6P4YJS8_BRABE</name>
<dbReference type="InterPro" id="IPR000644">
    <property type="entry name" value="CBS_dom"/>
</dbReference>
<dbReference type="InterPro" id="IPR045095">
    <property type="entry name" value="ACDP"/>
</dbReference>
<evidence type="ECO:0000256" key="9">
    <source>
        <dbReference type="SAM" id="MobiDB-lite"/>
    </source>
</evidence>
<evidence type="ECO:0000256" key="10">
    <source>
        <dbReference type="SAM" id="Phobius"/>
    </source>
</evidence>
<evidence type="ECO:0000256" key="8">
    <source>
        <dbReference type="PROSITE-ProRule" id="PRU01193"/>
    </source>
</evidence>
<evidence type="ECO:0000256" key="2">
    <source>
        <dbReference type="ARBA" id="ARBA00010484"/>
    </source>
</evidence>
<dbReference type="GO" id="GO:0040018">
    <property type="term" value="P:positive regulation of multicellular organism growth"/>
    <property type="evidence" value="ECO:0007669"/>
    <property type="project" value="UniProtKB-ARBA"/>
</dbReference>
<accession>A0A6P4YJS8</accession>
<evidence type="ECO:0000256" key="4">
    <source>
        <dbReference type="ARBA" id="ARBA00022737"/>
    </source>
</evidence>
<keyword evidence="13" id="KW-1185">Reference proteome</keyword>
<evidence type="ECO:0000313" key="13">
    <source>
        <dbReference type="Proteomes" id="UP000515135"/>
    </source>
</evidence>
<dbReference type="OrthoDB" id="5353557at2759"/>
<dbReference type="PANTHER" id="PTHR12064:SF97">
    <property type="entry name" value="METAL TRANSPORTER CNNM-5"/>
    <property type="match status" value="1"/>
</dbReference>
<dbReference type="GO" id="GO:0016020">
    <property type="term" value="C:membrane"/>
    <property type="evidence" value="ECO:0007669"/>
    <property type="project" value="UniProtKB-SubCell"/>
</dbReference>
<dbReference type="SUPFAM" id="SSF54631">
    <property type="entry name" value="CBS-domain pair"/>
    <property type="match status" value="1"/>
</dbReference>
<feature type="transmembrane region" description="Helical" evidence="10">
    <location>
        <begin position="38"/>
        <end position="65"/>
    </location>
</feature>
<sequence>MAHENITCIPKDWPLTIICNGEVYDEEEPPLTIYDAHFWIYLGVYVALVMVAGLMAGLTMGLLSLDKNSLKVLKEGGKPSERKHAAKILPIVENHHLLLVTLLLTNAGAVEAMPIFLDKISNPIIAIVVSVTAVLIFGEVIPQAVCSRYGLAIGAFFSPMVRVLIFLTFIISWPLSKLLDCLLGEDHGTFFRRAELRALVDIHAEEARENEEPLNTDEVLIIQGALQMRDKTAGSALTPFDKVFMLSIDGKMDKETMDMVIEAGHSRVPVYDGEKTNIVGLLLVKMLIKLDPVAATPIRSILQENPRYLPAVREDTPLFDLLNEFQQGKCHMCAVRMVDSTGEAGTQDVLGVITLEDVIEELIQEEIMDESDVVADVNRRVNLARARASRQMSRQSPRRAQPRRSTSSAGSDYGATLTINTDTSEHAGLIDNESPTAGH</sequence>
<dbReference type="GO" id="GO:0010960">
    <property type="term" value="P:magnesium ion homeostasis"/>
    <property type="evidence" value="ECO:0007669"/>
    <property type="project" value="InterPro"/>
</dbReference>
<dbReference type="GO" id="GO:0008340">
    <property type="term" value="P:determination of adult lifespan"/>
    <property type="evidence" value="ECO:0007669"/>
    <property type="project" value="UniProtKB-ARBA"/>
</dbReference>
<dbReference type="RefSeq" id="XP_019617356.1">
    <property type="nucleotide sequence ID" value="XM_019761797.1"/>
</dbReference>
<dbReference type="PROSITE" id="PS51371">
    <property type="entry name" value="CBS"/>
    <property type="match status" value="1"/>
</dbReference>
<dbReference type="GO" id="GO:0032026">
    <property type="term" value="P:response to magnesium ion"/>
    <property type="evidence" value="ECO:0007669"/>
    <property type="project" value="UniProtKB-ARBA"/>
</dbReference>
<dbReference type="PROSITE" id="PS51846">
    <property type="entry name" value="CNNM"/>
    <property type="match status" value="1"/>
</dbReference>
<proteinExistence type="inferred from homology"/>
<dbReference type="InterPro" id="IPR044751">
    <property type="entry name" value="Ion_transp-like_CBS"/>
</dbReference>
<reference evidence="14" key="1">
    <citation type="submission" date="2025-08" db="UniProtKB">
        <authorList>
            <consortium name="RefSeq"/>
        </authorList>
    </citation>
    <scope>IDENTIFICATION</scope>
    <source>
        <tissue evidence="14">Gonad</tissue>
    </source>
</reference>
<feature type="domain" description="CNNM transmembrane" evidence="12">
    <location>
        <begin position="34"/>
        <end position="218"/>
    </location>
</feature>
<dbReference type="InterPro" id="IPR046342">
    <property type="entry name" value="CBS_dom_sf"/>
</dbReference>
<keyword evidence="5 8" id="KW-1133">Transmembrane helix</keyword>
<comment type="subcellular location">
    <subcellularLocation>
        <location evidence="1">Membrane</location>
        <topology evidence="1">Multi-pass membrane protein</topology>
    </subcellularLocation>
</comment>
<dbReference type="GeneID" id="109464728"/>
<evidence type="ECO:0000256" key="5">
    <source>
        <dbReference type="ARBA" id="ARBA00022989"/>
    </source>
</evidence>
<dbReference type="AlphaFoldDB" id="A0A6P4YJS8"/>
<dbReference type="KEGG" id="bbel:109464728"/>
<dbReference type="Gene3D" id="3.10.580.10">
    <property type="entry name" value="CBS-domain"/>
    <property type="match status" value="1"/>
</dbReference>
<dbReference type="FunFam" id="3.10.580.10:FF:000006">
    <property type="entry name" value="DUF21 and CBS domain protein"/>
    <property type="match status" value="1"/>
</dbReference>
<keyword evidence="7" id="KW-0129">CBS domain</keyword>
<feature type="region of interest" description="Disordered" evidence="9">
    <location>
        <begin position="386"/>
        <end position="439"/>
    </location>
</feature>
<feature type="transmembrane region" description="Helical" evidence="10">
    <location>
        <begin position="123"/>
        <end position="142"/>
    </location>
</feature>
<evidence type="ECO:0000259" key="11">
    <source>
        <dbReference type="PROSITE" id="PS51371"/>
    </source>
</evidence>
<comment type="similarity">
    <text evidence="2">Belongs to the ACDP family.</text>
</comment>
<dbReference type="CDD" id="cd04590">
    <property type="entry name" value="CBS_pair_CorC_HlyC_assoc"/>
    <property type="match status" value="1"/>
</dbReference>
<dbReference type="GO" id="GO:0005737">
    <property type="term" value="C:cytoplasm"/>
    <property type="evidence" value="ECO:0007669"/>
    <property type="project" value="TreeGrafter"/>
</dbReference>
<dbReference type="GO" id="GO:0030026">
    <property type="term" value="P:intracellular manganese ion homeostasis"/>
    <property type="evidence" value="ECO:0007669"/>
    <property type="project" value="TreeGrafter"/>
</dbReference>
<evidence type="ECO:0000256" key="3">
    <source>
        <dbReference type="ARBA" id="ARBA00022692"/>
    </source>
</evidence>
<feature type="transmembrane region" description="Helical" evidence="10">
    <location>
        <begin position="149"/>
        <end position="173"/>
    </location>
</feature>
<evidence type="ECO:0000259" key="12">
    <source>
        <dbReference type="PROSITE" id="PS51846"/>
    </source>
</evidence>
<evidence type="ECO:0000256" key="1">
    <source>
        <dbReference type="ARBA" id="ARBA00004141"/>
    </source>
</evidence>
<dbReference type="GO" id="GO:1905941">
    <property type="term" value="P:positive regulation of gonad development"/>
    <property type="evidence" value="ECO:0007669"/>
    <property type="project" value="UniProtKB-ARBA"/>
</dbReference>
<evidence type="ECO:0000256" key="7">
    <source>
        <dbReference type="PROSITE-ProRule" id="PRU00703"/>
    </source>
</evidence>
<keyword evidence="3 8" id="KW-0812">Transmembrane</keyword>
<dbReference type="Pfam" id="PF01595">
    <property type="entry name" value="CNNM"/>
    <property type="match status" value="1"/>
</dbReference>